<evidence type="ECO:0000313" key="3">
    <source>
        <dbReference type="Proteomes" id="UP000663866"/>
    </source>
</evidence>
<name>A0A821E791_9BILA</name>
<keyword evidence="3" id="KW-1185">Reference proteome</keyword>
<feature type="non-terminal residue" evidence="2">
    <location>
        <position position="1"/>
    </location>
</feature>
<feature type="non-terminal residue" evidence="2">
    <location>
        <position position="100"/>
    </location>
</feature>
<reference evidence="2" key="1">
    <citation type="submission" date="2021-02" db="EMBL/GenBank/DDBJ databases">
        <authorList>
            <person name="Nowell W R."/>
        </authorList>
    </citation>
    <scope>NUCLEOTIDE SEQUENCE</scope>
</reference>
<organism evidence="2 3">
    <name type="scientific">Rotaria magnacalcarata</name>
    <dbReference type="NCBI Taxonomy" id="392030"/>
    <lineage>
        <taxon>Eukaryota</taxon>
        <taxon>Metazoa</taxon>
        <taxon>Spiralia</taxon>
        <taxon>Gnathifera</taxon>
        <taxon>Rotifera</taxon>
        <taxon>Eurotatoria</taxon>
        <taxon>Bdelloidea</taxon>
        <taxon>Philodinida</taxon>
        <taxon>Philodinidae</taxon>
        <taxon>Rotaria</taxon>
    </lineage>
</organism>
<evidence type="ECO:0000313" key="2">
    <source>
        <dbReference type="EMBL" id="CAF4632479.1"/>
    </source>
</evidence>
<sequence>HKANDVKIVSTEEQQTLPVKKTQKDEGTKTASLDEQQVPSATEEQEAETTKPVVNDEQNAAVIIETEVEPVLELQHVPVSAEQNEHEVKIASIEEQISTV</sequence>
<feature type="compositionally biased region" description="Polar residues" evidence="1">
    <location>
        <begin position="29"/>
        <end position="42"/>
    </location>
</feature>
<dbReference type="AlphaFoldDB" id="A0A821E791"/>
<comment type="caution">
    <text evidence="2">The sequence shown here is derived from an EMBL/GenBank/DDBJ whole genome shotgun (WGS) entry which is preliminary data.</text>
</comment>
<dbReference type="Proteomes" id="UP000663866">
    <property type="component" value="Unassembled WGS sequence"/>
</dbReference>
<gene>
    <name evidence="2" type="ORF">OVN521_LOCUS46274</name>
</gene>
<proteinExistence type="predicted"/>
<dbReference type="EMBL" id="CAJOBG010081196">
    <property type="protein sequence ID" value="CAF4632479.1"/>
    <property type="molecule type" value="Genomic_DNA"/>
</dbReference>
<accession>A0A821E791</accession>
<evidence type="ECO:0000256" key="1">
    <source>
        <dbReference type="SAM" id="MobiDB-lite"/>
    </source>
</evidence>
<feature type="region of interest" description="Disordered" evidence="1">
    <location>
        <begin position="1"/>
        <end position="54"/>
    </location>
</feature>
<protein>
    <submittedName>
        <fullName evidence="2">Uncharacterized protein</fullName>
    </submittedName>
</protein>